<protein>
    <submittedName>
        <fullName evidence="9">Putative permease</fullName>
    </submittedName>
</protein>
<keyword evidence="10" id="KW-1185">Reference proteome</keyword>
<feature type="transmembrane region" description="Helical" evidence="8">
    <location>
        <begin position="307"/>
        <end position="332"/>
    </location>
</feature>
<dbReference type="GO" id="GO:0005886">
    <property type="term" value="C:plasma membrane"/>
    <property type="evidence" value="ECO:0007669"/>
    <property type="project" value="UniProtKB-SubCell"/>
</dbReference>
<gene>
    <name evidence="9" type="ORF">SAMN04488052_105108</name>
</gene>
<keyword evidence="5 8" id="KW-0812">Transmembrane</keyword>
<evidence type="ECO:0000256" key="6">
    <source>
        <dbReference type="ARBA" id="ARBA00022989"/>
    </source>
</evidence>
<keyword evidence="6 8" id="KW-1133">Transmembrane helix</keyword>
<dbReference type="PANTHER" id="PTHR21716">
    <property type="entry name" value="TRANSMEMBRANE PROTEIN"/>
    <property type="match status" value="1"/>
</dbReference>
<dbReference type="InterPro" id="IPR002549">
    <property type="entry name" value="AI-2E-like"/>
</dbReference>
<comment type="subcellular location">
    <subcellularLocation>
        <location evidence="1">Cell membrane</location>
        <topology evidence="1">Multi-pass membrane protein</topology>
    </subcellularLocation>
</comment>
<dbReference type="Proteomes" id="UP000199657">
    <property type="component" value="Unassembled WGS sequence"/>
</dbReference>
<dbReference type="STRING" id="406100.SAMN04488052_105108"/>
<accession>A0A1H8U1P3</accession>
<sequence length="362" mass="40418">MELIRQWFRRHFDNPQVIGLAAVLLAGLAAIVFFGSMLAPVIASLILAYLLEGVVRKLEFLGVPRLLAVTLVFVVFFAGLLLVFFALLPVLVTQITQLVDELPKILSTSQSLLMQLPQQYPQLFSQQQISDLIFVIRREALDWGQTLLTQFSFQSVVVVITLLVYLVLLPFLVFFFLKDKTALVNWVARYLPRDRDLLVTVWRDVDAQIGNYVRGKFLEILIVWVVTYLTFSLFGLSFAMLLSLMVGLSVIIPYIGAAVVTVPVGLIAYFQFGFGPEFAWVMIAYGIIQALDGNVLVPILFSEVVNLHPVAIIVAILFFGGVWGFWGVFFAIPLATVIQAVLKAWPAVEPPDDTEEGRLPPA</sequence>
<evidence type="ECO:0000256" key="4">
    <source>
        <dbReference type="ARBA" id="ARBA00022475"/>
    </source>
</evidence>
<feature type="transmembrane region" description="Helical" evidence="8">
    <location>
        <begin position="251"/>
        <end position="272"/>
    </location>
</feature>
<evidence type="ECO:0000256" key="5">
    <source>
        <dbReference type="ARBA" id="ARBA00022692"/>
    </source>
</evidence>
<evidence type="ECO:0000256" key="1">
    <source>
        <dbReference type="ARBA" id="ARBA00004651"/>
    </source>
</evidence>
<evidence type="ECO:0000256" key="7">
    <source>
        <dbReference type="ARBA" id="ARBA00023136"/>
    </source>
</evidence>
<keyword evidence="3" id="KW-0813">Transport</keyword>
<dbReference type="OrthoDB" id="5562213at2"/>
<dbReference type="PANTHER" id="PTHR21716:SF53">
    <property type="entry name" value="PERMEASE PERM-RELATED"/>
    <property type="match status" value="1"/>
</dbReference>
<dbReference type="EMBL" id="FOEG01000005">
    <property type="protein sequence ID" value="SEO97081.1"/>
    <property type="molecule type" value="Genomic_DNA"/>
</dbReference>
<evidence type="ECO:0000313" key="10">
    <source>
        <dbReference type="Proteomes" id="UP000199657"/>
    </source>
</evidence>
<dbReference type="Pfam" id="PF01594">
    <property type="entry name" value="AI-2E_transport"/>
    <property type="match status" value="1"/>
</dbReference>
<reference evidence="9 10" key="1">
    <citation type="submission" date="2016-10" db="EMBL/GenBank/DDBJ databases">
        <authorList>
            <person name="de Groot N.N."/>
        </authorList>
    </citation>
    <scope>NUCLEOTIDE SEQUENCE [LARGE SCALE GENOMIC DNA]</scope>
    <source>
        <strain evidence="9 10">CGMCC 1.6291</strain>
    </source>
</reference>
<keyword evidence="7 8" id="KW-0472">Membrane</keyword>
<organism evidence="9 10">
    <name type="scientific">Aquisalimonas asiatica</name>
    <dbReference type="NCBI Taxonomy" id="406100"/>
    <lineage>
        <taxon>Bacteria</taxon>
        <taxon>Pseudomonadati</taxon>
        <taxon>Pseudomonadota</taxon>
        <taxon>Gammaproteobacteria</taxon>
        <taxon>Chromatiales</taxon>
        <taxon>Ectothiorhodospiraceae</taxon>
        <taxon>Aquisalimonas</taxon>
    </lineage>
</organism>
<evidence type="ECO:0000256" key="3">
    <source>
        <dbReference type="ARBA" id="ARBA00022448"/>
    </source>
</evidence>
<feature type="transmembrane region" description="Helical" evidence="8">
    <location>
        <begin position="151"/>
        <end position="177"/>
    </location>
</feature>
<dbReference type="AlphaFoldDB" id="A0A1H8U1P3"/>
<proteinExistence type="inferred from homology"/>
<feature type="transmembrane region" description="Helical" evidence="8">
    <location>
        <begin position="279"/>
        <end position="301"/>
    </location>
</feature>
<evidence type="ECO:0000256" key="2">
    <source>
        <dbReference type="ARBA" id="ARBA00009773"/>
    </source>
</evidence>
<name>A0A1H8U1P3_9GAMM</name>
<feature type="transmembrane region" description="Helical" evidence="8">
    <location>
        <begin position="63"/>
        <end position="88"/>
    </location>
</feature>
<dbReference type="GO" id="GO:0055085">
    <property type="term" value="P:transmembrane transport"/>
    <property type="evidence" value="ECO:0007669"/>
    <property type="project" value="TreeGrafter"/>
</dbReference>
<comment type="similarity">
    <text evidence="2">Belongs to the autoinducer-2 exporter (AI-2E) (TC 2.A.86) family.</text>
</comment>
<feature type="transmembrane region" description="Helical" evidence="8">
    <location>
        <begin position="221"/>
        <end position="245"/>
    </location>
</feature>
<evidence type="ECO:0000313" key="9">
    <source>
        <dbReference type="EMBL" id="SEO97081.1"/>
    </source>
</evidence>
<keyword evidence="4" id="KW-1003">Cell membrane</keyword>
<dbReference type="RefSeq" id="WP_091644358.1">
    <property type="nucleotide sequence ID" value="NZ_FOEG01000005.1"/>
</dbReference>
<feature type="transmembrane region" description="Helical" evidence="8">
    <location>
        <begin position="20"/>
        <end position="51"/>
    </location>
</feature>
<evidence type="ECO:0000256" key="8">
    <source>
        <dbReference type="SAM" id="Phobius"/>
    </source>
</evidence>